<comment type="caution">
    <text evidence="2">The sequence shown here is derived from an EMBL/GenBank/DDBJ whole genome shotgun (WGS) entry which is preliminary data.</text>
</comment>
<accession>A0A2T9Y3H1</accession>
<protein>
    <submittedName>
        <fullName evidence="2">Uncharacterized protein</fullName>
    </submittedName>
</protein>
<gene>
    <name evidence="2" type="ORF">BB559_006374</name>
</gene>
<evidence type="ECO:0000313" key="3">
    <source>
        <dbReference type="Proteomes" id="UP000245699"/>
    </source>
</evidence>
<keyword evidence="3" id="KW-1185">Reference proteome</keyword>
<reference evidence="2 3" key="1">
    <citation type="journal article" date="2018" name="MBio">
        <title>Comparative Genomics Reveals the Core Gene Toolbox for the Fungus-Insect Symbiosis.</title>
        <authorList>
            <person name="Wang Y."/>
            <person name="Stata M."/>
            <person name="Wang W."/>
            <person name="Stajich J.E."/>
            <person name="White M.M."/>
            <person name="Moncalvo J.M."/>
        </authorList>
    </citation>
    <scope>NUCLEOTIDE SEQUENCE [LARGE SCALE GENOMIC DNA]</scope>
    <source>
        <strain evidence="2 3">AUS-77-4</strain>
    </source>
</reference>
<evidence type="ECO:0000313" key="2">
    <source>
        <dbReference type="EMBL" id="PVU86853.1"/>
    </source>
</evidence>
<feature type="compositionally biased region" description="Basic and acidic residues" evidence="1">
    <location>
        <begin position="9"/>
        <end position="20"/>
    </location>
</feature>
<evidence type="ECO:0000256" key="1">
    <source>
        <dbReference type="SAM" id="MobiDB-lite"/>
    </source>
</evidence>
<name>A0A2T9Y3H1_9FUNG</name>
<dbReference type="AlphaFoldDB" id="A0A2T9Y3H1"/>
<feature type="region of interest" description="Disordered" evidence="1">
    <location>
        <begin position="1"/>
        <end position="20"/>
    </location>
</feature>
<dbReference type="STRING" id="61424.A0A2T9Y3H1"/>
<dbReference type="EMBL" id="MBFT01000833">
    <property type="protein sequence ID" value="PVU86853.1"/>
    <property type="molecule type" value="Genomic_DNA"/>
</dbReference>
<sequence length="119" mass="14069">MQNAISNIEKSKETSKEYFDNRKRIRKEKLTLGDKVLLQNTSRFKGVQEKLNNRWRGPYVIFKVNDNGSFRLRELNGVELANPAPENRLKKFGRGKMWKSMRIATMFEVSETNIIVKRY</sequence>
<organism evidence="2 3">
    <name type="scientific">Furculomyces boomerangus</name>
    <dbReference type="NCBI Taxonomy" id="61424"/>
    <lineage>
        <taxon>Eukaryota</taxon>
        <taxon>Fungi</taxon>
        <taxon>Fungi incertae sedis</taxon>
        <taxon>Zoopagomycota</taxon>
        <taxon>Kickxellomycotina</taxon>
        <taxon>Harpellomycetes</taxon>
        <taxon>Harpellales</taxon>
        <taxon>Harpellaceae</taxon>
        <taxon>Furculomyces</taxon>
    </lineage>
</organism>
<dbReference type="OrthoDB" id="2285631at2759"/>
<proteinExistence type="predicted"/>
<dbReference type="Proteomes" id="UP000245699">
    <property type="component" value="Unassembled WGS sequence"/>
</dbReference>